<evidence type="ECO:0000256" key="2">
    <source>
        <dbReference type="ARBA" id="ARBA00022676"/>
    </source>
</evidence>
<feature type="region of interest" description="Disordered" evidence="4">
    <location>
        <begin position="1"/>
        <end position="23"/>
    </location>
</feature>
<dbReference type="Pfam" id="PF13692">
    <property type="entry name" value="Glyco_trans_1_4"/>
    <property type="match status" value="1"/>
</dbReference>
<sequence>MPYLDNPADGQPGAPSAVDLGGPGPRRITVISASMGAGHDGAATELTRHLTALGFLVDRHDFLDLLPAGIGKLLCGAYLRLLTWAPTGYQRIYAATEHDRRPGPAVRVLLRGARRRTLATVTPETRAVVSTYPGASQVLGALRLRGRLGIPALTYLTDFSVHSLWVAPGIDAHLAAHAIPAAQAHEQGAAGVTVTGPLTDPRFTPATEDDRRAARARFGLPEDAPLALLVAGSWGVGPVREAAAEIRDTGAALPVVVCGRNHALAERLRADGITHVHEWVDDMPGLMHACDVLVQNAGGLTSLEALASGLPVVSYRCIPGHGQTNAAALEEAGLAPWIREPDRLAPTLTQLLHGPHRQAQRAAGLALYTSAASGPAQTVAAMARRPLPVVRPLPVLRPLAVVRPGVRGRTVAVPSEALDLLAAAVPSEEQGLPLAALPGPSRRPSAVRRAIPGLPAAVRRSAPALPAAVRSAASVLPGAVRAAAPGRPAVVRSAVPVPGETAAARLAVAVPRQNRRRMILMAVAVAATVSLGIGAPLADAYGEAPGHHLGALTHYLEDDDR</sequence>
<evidence type="ECO:0000256" key="3">
    <source>
        <dbReference type="ARBA" id="ARBA00022679"/>
    </source>
</evidence>
<dbReference type="Pfam" id="PF06925">
    <property type="entry name" value="MGDG_synth"/>
    <property type="match status" value="1"/>
</dbReference>
<evidence type="ECO:0000256" key="1">
    <source>
        <dbReference type="ARBA" id="ARBA00006962"/>
    </source>
</evidence>
<evidence type="ECO:0000256" key="4">
    <source>
        <dbReference type="SAM" id="MobiDB-lite"/>
    </source>
</evidence>
<protein>
    <submittedName>
        <fullName evidence="6">Glycosyltransferase</fullName>
        <ecNumber evidence="6">2.4.-.-</ecNumber>
    </submittedName>
</protein>
<keyword evidence="7" id="KW-1185">Reference proteome</keyword>
<dbReference type="GO" id="GO:0016757">
    <property type="term" value="F:glycosyltransferase activity"/>
    <property type="evidence" value="ECO:0007669"/>
    <property type="project" value="UniProtKB-KW"/>
</dbReference>
<dbReference type="EMBL" id="JBHTEC010000001">
    <property type="protein sequence ID" value="MFD0282261.1"/>
    <property type="molecule type" value="Genomic_DNA"/>
</dbReference>
<dbReference type="PANTHER" id="PTHR43025:SF3">
    <property type="entry name" value="MONOGALACTOSYLDIACYLGLYCEROL SYNTHASE 1, CHLOROPLASTIC"/>
    <property type="match status" value="1"/>
</dbReference>
<keyword evidence="3 6" id="KW-0808">Transferase</keyword>
<reference evidence="7" key="1">
    <citation type="journal article" date="2019" name="Int. J. Syst. Evol. Microbiol.">
        <title>The Global Catalogue of Microorganisms (GCM) 10K type strain sequencing project: providing services to taxonomists for standard genome sequencing and annotation.</title>
        <authorList>
            <consortium name="The Broad Institute Genomics Platform"/>
            <consortium name="The Broad Institute Genome Sequencing Center for Infectious Disease"/>
            <person name="Wu L."/>
            <person name="Ma J."/>
        </authorList>
    </citation>
    <scope>NUCLEOTIDE SEQUENCE [LARGE SCALE GENOMIC DNA]</scope>
    <source>
        <strain evidence="7">CGMCC 4.7198</strain>
    </source>
</reference>
<dbReference type="EC" id="2.4.-.-" evidence="6"/>
<evidence type="ECO:0000313" key="7">
    <source>
        <dbReference type="Proteomes" id="UP001596957"/>
    </source>
</evidence>
<keyword evidence="2 6" id="KW-0328">Glycosyltransferase</keyword>
<dbReference type="SUPFAM" id="SSF53756">
    <property type="entry name" value="UDP-Glycosyltransferase/glycogen phosphorylase"/>
    <property type="match status" value="1"/>
</dbReference>
<dbReference type="InterPro" id="IPR050519">
    <property type="entry name" value="Glycosyltransf_28_UgtP"/>
</dbReference>
<gene>
    <name evidence="6" type="ORF">ACFQZP_11275</name>
</gene>
<dbReference type="Gene3D" id="3.40.50.2000">
    <property type="entry name" value="Glycogen Phosphorylase B"/>
    <property type="match status" value="1"/>
</dbReference>
<name>A0ABW2VCN1_9ACTN</name>
<comment type="caution">
    <text evidence="6">The sequence shown here is derived from an EMBL/GenBank/DDBJ whole genome shotgun (WGS) entry which is preliminary data.</text>
</comment>
<evidence type="ECO:0000259" key="5">
    <source>
        <dbReference type="Pfam" id="PF06925"/>
    </source>
</evidence>
<dbReference type="Proteomes" id="UP001596957">
    <property type="component" value="Unassembled WGS sequence"/>
</dbReference>
<accession>A0ABW2VCN1</accession>
<dbReference type="PANTHER" id="PTHR43025">
    <property type="entry name" value="MONOGALACTOSYLDIACYLGLYCEROL SYNTHASE"/>
    <property type="match status" value="1"/>
</dbReference>
<organism evidence="6 7">
    <name type="scientific">Streptomyces lutosisoli</name>
    <dbReference type="NCBI Taxonomy" id="2665721"/>
    <lineage>
        <taxon>Bacteria</taxon>
        <taxon>Bacillati</taxon>
        <taxon>Actinomycetota</taxon>
        <taxon>Actinomycetes</taxon>
        <taxon>Kitasatosporales</taxon>
        <taxon>Streptomycetaceae</taxon>
        <taxon>Streptomyces</taxon>
    </lineage>
</organism>
<comment type="similarity">
    <text evidence="1">Belongs to the glycosyltransferase 28 family.</text>
</comment>
<proteinExistence type="inferred from homology"/>
<dbReference type="RefSeq" id="WP_381247039.1">
    <property type="nucleotide sequence ID" value="NZ_JBHTBI010000001.1"/>
</dbReference>
<feature type="domain" description="Diacylglycerol glucosyltransferase N-terminal" evidence="5">
    <location>
        <begin position="56"/>
        <end position="190"/>
    </location>
</feature>
<dbReference type="InterPro" id="IPR009695">
    <property type="entry name" value="Diacylglyc_glucosyltr_N"/>
</dbReference>
<evidence type="ECO:0000313" key="6">
    <source>
        <dbReference type="EMBL" id="MFD0282261.1"/>
    </source>
</evidence>